<dbReference type="PANTHER" id="PTHR38434">
    <property type="entry name" value="BLL2549 PROTEIN"/>
    <property type="match status" value="1"/>
</dbReference>
<gene>
    <name evidence="4" type="ORF">A2442_03835</name>
</gene>
<evidence type="ECO:0000313" key="5">
    <source>
        <dbReference type="Proteomes" id="UP000179003"/>
    </source>
</evidence>
<feature type="transmembrane region" description="Helical" evidence="3">
    <location>
        <begin position="408"/>
        <end position="426"/>
    </location>
</feature>
<feature type="transmembrane region" description="Helical" evidence="3">
    <location>
        <begin position="379"/>
        <end position="396"/>
    </location>
</feature>
<feature type="transmembrane region" description="Helical" evidence="3">
    <location>
        <begin position="498"/>
        <end position="516"/>
    </location>
</feature>
<feature type="transmembrane region" description="Helical" evidence="3">
    <location>
        <begin position="305"/>
        <end position="323"/>
    </location>
</feature>
<protein>
    <recommendedName>
        <fullName evidence="6">DUF2339 domain-containing protein</fullName>
    </recommendedName>
</protein>
<dbReference type="Pfam" id="PF10101">
    <property type="entry name" value="DUF2339"/>
    <property type="match status" value="1"/>
</dbReference>
<feature type="region of interest" description="Disordered" evidence="2">
    <location>
        <begin position="54"/>
        <end position="78"/>
    </location>
</feature>
<organism evidence="4 5">
    <name type="scientific">Candidatus Campbellbacteria bacterium RIFOXYC2_FULL_35_25</name>
    <dbReference type="NCBI Taxonomy" id="1797582"/>
    <lineage>
        <taxon>Bacteria</taxon>
        <taxon>Candidatus Campbelliibacteriota</taxon>
    </lineage>
</organism>
<dbReference type="PANTHER" id="PTHR38434:SF1">
    <property type="entry name" value="BLL2549 PROTEIN"/>
    <property type="match status" value="1"/>
</dbReference>
<evidence type="ECO:0000313" key="4">
    <source>
        <dbReference type="EMBL" id="OGD67675.1"/>
    </source>
</evidence>
<feature type="transmembrane region" description="Helical" evidence="3">
    <location>
        <begin position="528"/>
        <end position="549"/>
    </location>
</feature>
<feature type="transmembrane region" description="Helical" evidence="3">
    <location>
        <begin position="149"/>
        <end position="167"/>
    </location>
</feature>
<sequence length="584" mass="64405">MDNNFEDKTTEILNSRINAIQSKLEEHERKINLLLEEKTEKFSNNAWVKGATTTPSGASSLGEAPLPPSPTDNQKTGPSGFERFANWLKEDWLIKLGALILLIGLGWLVSYAFLNNWIGPMGRISMGIILGVALLTFGWWRMNEYKHQGGIFLVVGSTAILLTIFAAREIYGFFTPTTALIMMFLSTAFVALNSVKHDSRSLAISSLLLAGIAPLLTNPTGLTDIAWFSYLFVITAGAIWVVSLTGWRILTSFSLIMIALYSTPHFSCSLNEIVLLFAYAFVGMFFIVNMLGFLKLKAKTIGPDLFTAAGSGLFLIAWILAAAQDEWKSLIMVVWALVFSVGAFMVFKITQRKGPFFVYLAVSLGLLAAATAAELQGAALTIAYTIESGLVSILAYQVLRNVDIVKKTALLLIGPILLSFQSMDAYSWREGVFNEDFFVLLILAVTLLASGFFFLGEKKEGEKDSINIGAILFTIGTIFIYILIWLSTHALSFIENDTATTVSLFIFTVIGIGTYIKGKTNDVKSFRIYGGLLLFFVVGRLLLVDVWHMGLGERIFTFLLIGALLMSTAFLGRKKKEQINLNNN</sequence>
<dbReference type="Proteomes" id="UP000179003">
    <property type="component" value="Unassembled WGS sequence"/>
</dbReference>
<proteinExistence type="predicted"/>
<evidence type="ECO:0000256" key="3">
    <source>
        <dbReference type="SAM" id="Phobius"/>
    </source>
</evidence>
<feature type="transmembrane region" description="Helical" evidence="3">
    <location>
        <begin position="555"/>
        <end position="572"/>
    </location>
</feature>
<keyword evidence="3" id="KW-1133">Transmembrane helix</keyword>
<keyword evidence="3" id="KW-0812">Transmembrane</keyword>
<reference evidence="4 5" key="1">
    <citation type="journal article" date="2016" name="Nat. Commun.">
        <title>Thousands of microbial genomes shed light on interconnected biogeochemical processes in an aquifer system.</title>
        <authorList>
            <person name="Anantharaman K."/>
            <person name="Brown C.T."/>
            <person name="Hug L.A."/>
            <person name="Sharon I."/>
            <person name="Castelle C.J."/>
            <person name="Probst A.J."/>
            <person name="Thomas B.C."/>
            <person name="Singh A."/>
            <person name="Wilkins M.J."/>
            <person name="Karaoz U."/>
            <person name="Brodie E.L."/>
            <person name="Williams K.H."/>
            <person name="Hubbard S.S."/>
            <person name="Banfield J.F."/>
        </authorList>
    </citation>
    <scope>NUCLEOTIDE SEQUENCE [LARGE SCALE GENOMIC DNA]</scope>
</reference>
<feature type="transmembrane region" description="Helical" evidence="3">
    <location>
        <begin position="329"/>
        <end position="349"/>
    </location>
</feature>
<feature type="transmembrane region" description="Helical" evidence="3">
    <location>
        <begin position="356"/>
        <end position="373"/>
    </location>
</feature>
<dbReference type="InterPro" id="IPR019286">
    <property type="entry name" value="DUF2339_TM"/>
</dbReference>
<evidence type="ECO:0008006" key="6">
    <source>
        <dbReference type="Google" id="ProtNLM"/>
    </source>
</evidence>
<keyword evidence="3" id="KW-0472">Membrane</keyword>
<keyword evidence="1" id="KW-0175">Coiled coil</keyword>
<dbReference type="EMBL" id="MFAE01000002">
    <property type="protein sequence ID" value="OGD67675.1"/>
    <property type="molecule type" value="Genomic_DNA"/>
</dbReference>
<feature type="coiled-coil region" evidence="1">
    <location>
        <begin position="10"/>
        <end position="44"/>
    </location>
</feature>
<feature type="transmembrane region" description="Helical" evidence="3">
    <location>
        <begin position="120"/>
        <end position="140"/>
    </location>
</feature>
<feature type="transmembrane region" description="Helical" evidence="3">
    <location>
        <begin position="92"/>
        <end position="114"/>
    </location>
</feature>
<evidence type="ECO:0000256" key="1">
    <source>
        <dbReference type="SAM" id="Coils"/>
    </source>
</evidence>
<evidence type="ECO:0000256" key="2">
    <source>
        <dbReference type="SAM" id="MobiDB-lite"/>
    </source>
</evidence>
<feature type="transmembrane region" description="Helical" evidence="3">
    <location>
        <begin position="273"/>
        <end position="293"/>
    </location>
</feature>
<feature type="transmembrane region" description="Helical" evidence="3">
    <location>
        <begin position="225"/>
        <end position="242"/>
    </location>
</feature>
<name>A0A1F5EJW0_9BACT</name>
<feature type="transmembrane region" description="Helical" evidence="3">
    <location>
        <begin position="438"/>
        <end position="456"/>
    </location>
</feature>
<dbReference type="AlphaFoldDB" id="A0A1F5EJW0"/>
<feature type="transmembrane region" description="Helical" evidence="3">
    <location>
        <begin position="173"/>
        <end position="195"/>
    </location>
</feature>
<accession>A0A1F5EJW0</accession>
<comment type="caution">
    <text evidence="4">The sequence shown here is derived from an EMBL/GenBank/DDBJ whole genome shotgun (WGS) entry which is preliminary data.</text>
</comment>
<dbReference type="STRING" id="1797582.A2442_03835"/>
<feature type="transmembrane region" description="Helical" evidence="3">
    <location>
        <begin position="468"/>
        <end position="486"/>
    </location>
</feature>